<reference evidence="10" key="1">
    <citation type="submission" date="2016-09" db="EMBL/GenBank/DDBJ databases">
        <authorList>
            <person name="Wan X."/>
            <person name="Hou S."/>
        </authorList>
    </citation>
    <scope>NUCLEOTIDE SEQUENCE [LARGE SCALE GENOMIC DNA]</scope>
    <source>
        <strain evidence="10">KH87</strain>
    </source>
</reference>
<keyword evidence="7" id="KW-0093">Biotin biosynthesis</keyword>
<keyword evidence="10" id="KW-1185">Reference proteome</keyword>
<dbReference type="GO" id="GO:0008757">
    <property type="term" value="F:S-adenosylmethionine-dependent methyltransferase activity"/>
    <property type="evidence" value="ECO:0007669"/>
    <property type="project" value="InterPro"/>
</dbReference>
<feature type="domain" description="Methyltransferase type 11" evidence="8">
    <location>
        <begin position="49"/>
        <end position="140"/>
    </location>
</feature>
<dbReference type="STRING" id="1628148.BI198_08575"/>
<comment type="catalytic activity">
    <reaction evidence="1">
        <text>malonyl-[ACP] + S-adenosyl-L-methionine = malonyl-[ACP] methyl ester + S-adenosyl-L-homocysteine</text>
        <dbReference type="Rhea" id="RHEA:17105"/>
        <dbReference type="Rhea" id="RHEA-COMP:9623"/>
        <dbReference type="Rhea" id="RHEA-COMP:9954"/>
        <dbReference type="ChEBI" id="CHEBI:57856"/>
        <dbReference type="ChEBI" id="CHEBI:59789"/>
        <dbReference type="ChEBI" id="CHEBI:78449"/>
        <dbReference type="ChEBI" id="CHEBI:78845"/>
        <dbReference type="EC" id="2.1.1.197"/>
    </reaction>
</comment>
<gene>
    <name evidence="9" type="ORF">BI198_08575</name>
</gene>
<dbReference type="InterPro" id="IPR029063">
    <property type="entry name" value="SAM-dependent_MTases_sf"/>
</dbReference>
<dbReference type="PANTHER" id="PTHR13090:SF1">
    <property type="entry name" value="ARGININE-HYDROXYLASE NDUFAF5, MITOCHONDRIAL"/>
    <property type="match status" value="1"/>
</dbReference>
<dbReference type="Gene3D" id="3.40.50.150">
    <property type="entry name" value="Vaccinia Virus protein VP39"/>
    <property type="match status" value="1"/>
</dbReference>
<evidence type="ECO:0000256" key="4">
    <source>
        <dbReference type="ARBA" id="ARBA00022603"/>
    </source>
</evidence>
<protein>
    <recommendedName>
        <fullName evidence="3">malonyl-[acyl-carrier protein] O-methyltransferase</fullName>
        <ecNumber evidence="3">2.1.1.197</ecNumber>
    </recommendedName>
</protein>
<comment type="pathway">
    <text evidence="2">Cofactor biosynthesis; biotin biosynthesis.</text>
</comment>
<dbReference type="EC" id="2.1.1.197" evidence="3"/>
<name>A0A1E7QA11_9GAMM</name>
<dbReference type="PANTHER" id="PTHR13090">
    <property type="entry name" value="ARGININE-HYDROXYLASE NDUFAF5, MITOCHONDRIAL"/>
    <property type="match status" value="1"/>
</dbReference>
<dbReference type="InterPro" id="IPR013216">
    <property type="entry name" value="Methyltransf_11"/>
</dbReference>
<dbReference type="GO" id="GO:0102130">
    <property type="term" value="F:malonyl-CoA methyltransferase activity"/>
    <property type="evidence" value="ECO:0007669"/>
    <property type="project" value="UniProtKB-EC"/>
</dbReference>
<evidence type="ECO:0000256" key="5">
    <source>
        <dbReference type="ARBA" id="ARBA00022679"/>
    </source>
</evidence>
<keyword evidence="5 9" id="KW-0808">Transferase</keyword>
<dbReference type="GO" id="GO:0032259">
    <property type="term" value="P:methylation"/>
    <property type="evidence" value="ECO:0007669"/>
    <property type="project" value="UniProtKB-KW"/>
</dbReference>
<evidence type="ECO:0000256" key="3">
    <source>
        <dbReference type="ARBA" id="ARBA00012327"/>
    </source>
</evidence>
<comment type="caution">
    <text evidence="9">The sequence shown here is derived from an EMBL/GenBank/DDBJ whole genome shotgun (WGS) entry which is preliminary data.</text>
</comment>
<evidence type="ECO:0000256" key="6">
    <source>
        <dbReference type="ARBA" id="ARBA00022691"/>
    </source>
</evidence>
<dbReference type="UniPathway" id="UPA00078"/>
<keyword evidence="6" id="KW-0949">S-adenosyl-L-methionine</keyword>
<dbReference type="CDD" id="cd02440">
    <property type="entry name" value="AdoMet_MTases"/>
    <property type="match status" value="1"/>
</dbReference>
<evidence type="ECO:0000256" key="2">
    <source>
        <dbReference type="ARBA" id="ARBA00004746"/>
    </source>
</evidence>
<dbReference type="GO" id="GO:0009102">
    <property type="term" value="P:biotin biosynthetic process"/>
    <property type="evidence" value="ECO:0007669"/>
    <property type="project" value="UniProtKB-UniPathway"/>
</dbReference>
<evidence type="ECO:0000256" key="1">
    <source>
        <dbReference type="ARBA" id="ARBA00000852"/>
    </source>
</evidence>
<evidence type="ECO:0000256" key="7">
    <source>
        <dbReference type="ARBA" id="ARBA00022756"/>
    </source>
</evidence>
<evidence type="ECO:0000313" key="10">
    <source>
        <dbReference type="Proteomes" id="UP000242258"/>
    </source>
</evidence>
<dbReference type="Proteomes" id="UP000242258">
    <property type="component" value="Unassembled WGS sequence"/>
</dbReference>
<sequence>MHQQAPITAQIAQRFGKARESYVGAARLQQQVALNALTLLPSTSQGHLVDLGCGPGWLHPKFTEYCQQLTAIDLSQDMLAKAAELALAKEYLQADAAHLPLADNSVDKVFSSLMLQWCPKPSQVLSEMERVLANNGQFVISTLVQGSLDELRHAFATLDNENHVNEFLPAEQLMKLCQQIPGINWQFVQRSYPLYYPDVISLARELKALGANQVVGKKRLGLTGKQYWQQLAQAYEQHRTAIGLKASYQVLFIYGKKLGPTNEPEHEL</sequence>
<evidence type="ECO:0000259" key="8">
    <source>
        <dbReference type="Pfam" id="PF08241"/>
    </source>
</evidence>
<accession>A0A1E7QA11</accession>
<proteinExistence type="predicted"/>
<dbReference type="SUPFAM" id="SSF53335">
    <property type="entry name" value="S-adenosyl-L-methionine-dependent methyltransferases"/>
    <property type="match status" value="1"/>
</dbReference>
<dbReference type="InterPro" id="IPR011814">
    <property type="entry name" value="BioC"/>
</dbReference>
<organism evidence="9 10">
    <name type="scientific">Rheinheimera salexigens</name>
    <dbReference type="NCBI Taxonomy" id="1628148"/>
    <lineage>
        <taxon>Bacteria</taxon>
        <taxon>Pseudomonadati</taxon>
        <taxon>Pseudomonadota</taxon>
        <taxon>Gammaproteobacteria</taxon>
        <taxon>Chromatiales</taxon>
        <taxon>Chromatiaceae</taxon>
        <taxon>Rheinheimera</taxon>
    </lineage>
</organism>
<dbReference type="NCBIfam" id="TIGR02072">
    <property type="entry name" value="BioC"/>
    <property type="match status" value="1"/>
</dbReference>
<evidence type="ECO:0000313" key="9">
    <source>
        <dbReference type="EMBL" id="OEY71019.1"/>
    </source>
</evidence>
<dbReference type="GO" id="GO:0010340">
    <property type="term" value="F:carboxyl-O-methyltransferase activity"/>
    <property type="evidence" value="ECO:0007669"/>
    <property type="project" value="InterPro"/>
</dbReference>
<keyword evidence="4 9" id="KW-0489">Methyltransferase</keyword>
<dbReference type="EMBL" id="MKEK01000001">
    <property type="protein sequence ID" value="OEY71019.1"/>
    <property type="molecule type" value="Genomic_DNA"/>
</dbReference>
<dbReference type="InterPro" id="IPR050602">
    <property type="entry name" value="Malonyl-ACP_OMT"/>
</dbReference>
<dbReference type="Pfam" id="PF08241">
    <property type="entry name" value="Methyltransf_11"/>
    <property type="match status" value="1"/>
</dbReference>
<dbReference type="AlphaFoldDB" id="A0A1E7QA11"/>